<organism evidence="3 4">
    <name type="scientific">Demequina zhanjiangensis</name>
    <dbReference type="NCBI Taxonomy" id="3051659"/>
    <lineage>
        <taxon>Bacteria</taxon>
        <taxon>Bacillati</taxon>
        <taxon>Actinomycetota</taxon>
        <taxon>Actinomycetes</taxon>
        <taxon>Micrococcales</taxon>
        <taxon>Demequinaceae</taxon>
        <taxon>Demequina</taxon>
    </lineage>
</organism>
<dbReference type="EMBL" id="JAUHPV010000001">
    <property type="protein sequence ID" value="MDN4471880.1"/>
    <property type="molecule type" value="Genomic_DNA"/>
</dbReference>
<dbReference type="Proteomes" id="UP001172738">
    <property type="component" value="Unassembled WGS sequence"/>
</dbReference>
<dbReference type="RefSeq" id="WP_301125946.1">
    <property type="nucleotide sequence ID" value="NZ_JAUHPV010000001.1"/>
</dbReference>
<feature type="compositionally biased region" description="Low complexity" evidence="1">
    <location>
        <begin position="32"/>
        <end position="49"/>
    </location>
</feature>
<reference evidence="3" key="1">
    <citation type="submission" date="2023-06" db="EMBL/GenBank/DDBJ databases">
        <title>SYSU T00b26.</title>
        <authorList>
            <person name="Gao L."/>
            <person name="Fang B.-Z."/>
            <person name="Li W.-J."/>
        </authorList>
    </citation>
    <scope>NUCLEOTIDE SEQUENCE</scope>
    <source>
        <strain evidence="3">SYSU T00b26</strain>
    </source>
</reference>
<feature type="region of interest" description="Disordered" evidence="1">
    <location>
        <begin position="15"/>
        <end position="49"/>
    </location>
</feature>
<sequence>MSQISLQEKYVTLPPRSSSRLRLEDGTPPRFTAPTGDAPHDTATADDALPASGVRKGPLAWLRAVGAAIAWTVRAVGVVVGITAAAISVGVLVAVQRILHLG</sequence>
<evidence type="ECO:0000313" key="3">
    <source>
        <dbReference type="EMBL" id="MDN4471880.1"/>
    </source>
</evidence>
<keyword evidence="2" id="KW-0472">Membrane</keyword>
<evidence type="ECO:0000313" key="4">
    <source>
        <dbReference type="Proteomes" id="UP001172738"/>
    </source>
</evidence>
<proteinExistence type="predicted"/>
<keyword evidence="2" id="KW-0812">Transmembrane</keyword>
<feature type="transmembrane region" description="Helical" evidence="2">
    <location>
        <begin position="68"/>
        <end position="95"/>
    </location>
</feature>
<keyword evidence="2" id="KW-1133">Transmembrane helix</keyword>
<evidence type="ECO:0000256" key="2">
    <source>
        <dbReference type="SAM" id="Phobius"/>
    </source>
</evidence>
<keyword evidence="4" id="KW-1185">Reference proteome</keyword>
<comment type="caution">
    <text evidence="3">The sequence shown here is derived from an EMBL/GenBank/DDBJ whole genome shotgun (WGS) entry which is preliminary data.</text>
</comment>
<name>A0ABT8FYB2_9MICO</name>
<accession>A0ABT8FYB2</accession>
<gene>
    <name evidence="3" type="ORF">QQX04_02590</name>
</gene>
<protein>
    <submittedName>
        <fullName evidence="3">Uncharacterized protein</fullName>
    </submittedName>
</protein>
<evidence type="ECO:0000256" key="1">
    <source>
        <dbReference type="SAM" id="MobiDB-lite"/>
    </source>
</evidence>